<evidence type="ECO:0000259" key="10">
    <source>
        <dbReference type="PROSITE" id="PS50853"/>
    </source>
</evidence>
<organism evidence="11 12">
    <name type="scientific">Alkalibacillus salilacus</name>
    <dbReference type="NCBI Taxonomy" id="284582"/>
    <lineage>
        <taxon>Bacteria</taxon>
        <taxon>Bacillati</taxon>
        <taxon>Bacillota</taxon>
        <taxon>Bacilli</taxon>
        <taxon>Bacillales</taxon>
        <taxon>Bacillaceae</taxon>
        <taxon>Alkalibacillus</taxon>
    </lineage>
</organism>
<dbReference type="Pfam" id="PF00041">
    <property type="entry name" value="fn3"/>
    <property type="match status" value="1"/>
</dbReference>
<dbReference type="EC" id="2.4.1.-" evidence="11"/>
<keyword evidence="1" id="KW-0121">Carboxypeptidase</keyword>
<keyword evidence="2" id="KW-0645">Protease</keyword>
<dbReference type="InterPro" id="IPR001460">
    <property type="entry name" value="PCN-bd_Tpept"/>
</dbReference>
<dbReference type="InterPro" id="IPR036950">
    <property type="entry name" value="PBP_transglycosylase"/>
</dbReference>
<evidence type="ECO:0000256" key="9">
    <source>
        <dbReference type="SAM" id="MobiDB-lite"/>
    </source>
</evidence>
<evidence type="ECO:0000256" key="3">
    <source>
        <dbReference type="ARBA" id="ARBA00022676"/>
    </source>
</evidence>
<gene>
    <name evidence="11" type="ORF">J2S77_002704</name>
</gene>
<keyword evidence="12" id="KW-1185">Reference proteome</keyword>
<dbReference type="Gene3D" id="3.40.710.10">
    <property type="entry name" value="DD-peptidase/beta-lactamase superfamily"/>
    <property type="match status" value="1"/>
</dbReference>
<dbReference type="PANTHER" id="PTHR32282:SF29">
    <property type="entry name" value="PENICILLIN-BINDING PROTEIN 1A"/>
    <property type="match status" value="1"/>
</dbReference>
<feature type="compositionally biased region" description="Acidic residues" evidence="9">
    <location>
        <begin position="836"/>
        <end position="846"/>
    </location>
</feature>
<evidence type="ECO:0000256" key="1">
    <source>
        <dbReference type="ARBA" id="ARBA00022645"/>
    </source>
</evidence>
<dbReference type="GO" id="GO:0016757">
    <property type="term" value="F:glycosyltransferase activity"/>
    <property type="evidence" value="ECO:0007669"/>
    <property type="project" value="UniProtKB-KW"/>
</dbReference>
<reference evidence="11 12" key="1">
    <citation type="submission" date="2023-07" db="EMBL/GenBank/DDBJ databases">
        <title>Genomic Encyclopedia of Type Strains, Phase IV (KMG-IV): sequencing the most valuable type-strain genomes for metagenomic binning, comparative biology and taxonomic classification.</title>
        <authorList>
            <person name="Goeker M."/>
        </authorList>
    </citation>
    <scope>NUCLEOTIDE SEQUENCE [LARGE SCALE GENOMIC DNA]</scope>
    <source>
        <strain evidence="11 12">DSM 16460</strain>
    </source>
</reference>
<dbReference type="InterPro" id="IPR001264">
    <property type="entry name" value="Glyco_trans_51"/>
</dbReference>
<evidence type="ECO:0000256" key="6">
    <source>
        <dbReference type="ARBA" id="ARBA00023268"/>
    </source>
</evidence>
<accession>A0ABT9VIB2</accession>
<sequence length="879" mass="97688">MSDQVKSRKANKQKKKQNRKINWKKVFLTLLIIGLVMTLVGAGVVYSYISDAPELNEEELQVPAGTSILDRNGEEIANLATENRTVIEYSDLSPVVEDAVIATEDARFYEHSGIDLRRIGGAVIANITEGFGAEGASTITQQVIKNFLLSNEKVLERKVQEQYLALKLEQEYSKEQILMMYLNKIYYGNGIYGIQQASEFYYGKEDLNNLTLSEAALLAGLPQRPNGYDPLENPEYAEERRNTVLDLMVHHDKITEQEAEEAKQVNVSDMVQENNESSEINYPAFVETVYEEAEKLIDQEDLNIHTAGLTIHTSLDQDAQQQVEELLSHDSSAFPNNELEAGVTALDTKTGQVLAIGGGRNRTQPFNHNYATDSERGPGSAIKPIVSYGPVIEQNQFSTYHQYNDSKSETYYSWSDGDGAFQNYGDGDGYYYGWVTMREALYRSLNVPAVMNAREEFDKSAAGEFARNLGISSIENEVTESMPLGGVNEVQTNSYEMAGAFAAFGNQGMYNEPHTITKIEFPDGRTMEPDRESTPAMEDYTAYMISDMLKDTIEHPNGTAAGRLNLGSLPVAGKTGTTNDTSDSWFVGYSTNYTISVWTGYDEQNTIDNTNPRFTIFETLMTQLSEGEDTADFTKPNSVKEIGVEEGSRPAKLPSEYTPESEIITELFVEGNEPSETSDEYEQIDPIESLEVDFNAEEENIEASWSHPSSGDVQFDISISANDQEVDSISGYGDTSYTFNDIEMGQTYTFEITAYDESNSDNQSDPVTGSVEVPAEDSDFWEEFLDEEEDNEDEDESDEDNENNEESNDQSDGDNNESDNADDSEGNNDGESGSNEGDDGQTDDDGQNSNNNDDSTDDSNNTNDNQDTSDSDDNNQDSN</sequence>
<keyword evidence="6" id="KW-0511">Multifunctional enzyme</keyword>
<dbReference type="InterPro" id="IPR036116">
    <property type="entry name" value="FN3_sf"/>
</dbReference>
<evidence type="ECO:0000313" key="11">
    <source>
        <dbReference type="EMBL" id="MDQ0160698.1"/>
    </source>
</evidence>
<dbReference type="RefSeq" id="WP_306978126.1">
    <property type="nucleotide sequence ID" value="NZ_JAUSTQ010000016.1"/>
</dbReference>
<dbReference type="SUPFAM" id="SSF49265">
    <property type="entry name" value="Fibronectin type III"/>
    <property type="match status" value="1"/>
</dbReference>
<dbReference type="EMBL" id="JAUSTQ010000016">
    <property type="protein sequence ID" value="MDQ0160698.1"/>
    <property type="molecule type" value="Genomic_DNA"/>
</dbReference>
<comment type="catalytic activity">
    <reaction evidence="8">
        <text>[GlcNAc-(1-&gt;4)-Mur2Ac(oyl-L-Ala-gamma-D-Glu-L-Lys-D-Ala-D-Ala)](n)-di-trans,octa-cis-undecaprenyl diphosphate + beta-D-GlcNAc-(1-&gt;4)-Mur2Ac(oyl-L-Ala-gamma-D-Glu-L-Lys-D-Ala-D-Ala)-di-trans,octa-cis-undecaprenyl diphosphate = [GlcNAc-(1-&gt;4)-Mur2Ac(oyl-L-Ala-gamma-D-Glu-L-Lys-D-Ala-D-Ala)](n+1)-di-trans,octa-cis-undecaprenyl diphosphate + di-trans,octa-cis-undecaprenyl diphosphate + H(+)</text>
        <dbReference type="Rhea" id="RHEA:23708"/>
        <dbReference type="Rhea" id="RHEA-COMP:9602"/>
        <dbReference type="Rhea" id="RHEA-COMP:9603"/>
        <dbReference type="ChEBI" id="CHEBI:15378"/>
        <dbReference type="ChEBI" id="CHEBI:58405"/>
        <dbReference type="ChEBI" id="CHEBI:60033"/>
        <dbReference type="ChEBI" id="CHEBI:78435"/>
        <dbReference type="EC" id="2.4.99.28"/>
    </reaction>
</comment>
<dbReference type="SUPFAM" id="SSF56601">
    <property type="entry name" value="beta-lactamase/transpeptidase-like"/>
    <property type="match status" value="1"/>
</dbReference>
<dbReference type="InterPro" id="IPR003961">
    <property type="entry name" value="FN3_dom"/>
</dbReference>
<evidence type="ECO:0000313" key="12">
    <source>
        <dbReference type="Proteomes" id="UP001224359"/>
    </source>
</evidence>
<dbReference type="NCBIfam" id="TIGR02074">
    <property type="entry name" value="PBP_1a_fam"/>
    <property type="match status" value="1"/>
</dbReference>
<feature type="compositionally biased region" description="Polar residues" evidence="9">
    <location>
        <begin position="757"/>
        <end position="767"/>
    </location>
</feature>
<comment type="caution">
    <text evidence="11">The sequence shown here is derived from an EMBL/GenBank/DDBJ whole genome shotgun (WGS) entry which is preliminary data.</text>
</comment>
<dbReference type="SUPFAM" id="SSF53955">
    <property type="entry name" value="Lysozyme-like"/>
    <property type="match status" value="1"/>
</dbReference>
<dbReference type="InterPro" id="IPR050396">
    <property type="entry name" value="Glycosyltr_51/Transpeptidase"/>
</dbReference>
<feature type="domain" description="Fibronectin type-III" evidence="10">
    <location>
        <begin position="686"/>
        <end position="774"/>
    </location>
</feature>
<dbReference type="CDD" id="cd00063">
    <property type="entry name" value="FN3"/>
    <property type="match status" value="1"/>
</dbReference>
<dbReference type="EC" id="3.4.-.-" evidence="11"/>
<comment type="catalytic activity">
    <reaction evidence="7">
        <text>Preferential cleavage: (Ac)2-L-Lys-D-Ala-|-D-Ala. Also transpeptidation of peptidyl-alanyl moieties that are N-acyl substituents of D-alanine.</text>
        <dbReference type="EC" id="3.4.16.4"/>
    </reaction>
</comment>
<dbReference type="PROSITE" id="PS50853">
    <property type="entry name" value="FN3"/>
    <property type="match status" value="1"/>
</dbReference>
<feature type="compositionally biased region" description="Low complexity" evidence="9">
    <location>
        <begin position="847"/>
        <end position="866"/>
    </location>
</feature>
<evidence type="ECO:0000256" key="5">
    <source>
        <dbReference type="ARBA" id="ARBA00022801"/>
    </source>
</evidence>
<proteinExistence type="predicted"/>
<dbReference type="InterPro" id="IPR013783">
    <property type="entry name" value="Ig-like_fold"/>
</dbReference>
<feature type="region of interest" description="Disordered" evidence="9">
    <location>
        <begin position="757"/>
        <end position="879"/>
    </location>
</feature>
<dbReference type="Gene3D" id="1.10.3810.10">
    <property type="entry name" value="Biosynthetic peptidoglycan transglycosylase-like"/>
    <property type="match status" value="1"/>
</dbReference>
<feature type="compositionally biased region" description="Acidic residues" evidence="9">
    <location>
        <begin position="867"/>
        <end position="879"/>
    </location>
</feature>
<keyword evidence="3 11" id="KW-0328">Glycosyltransferase</keyword>
<protein>
    <submittedName>
        <fullName evidence="11">Penicillin-binding protein 1A</fullName>
        <ecNumber evidence="11">2.4.1.-</ecNumber>
        <ecNumber evidence="11">3.4.-.-</ecNumber>
    </submittedName>
</protein>
<dbReference type="Pfam" id="PF00912">
    <property type="entry name" value="Transgly"/>
    <property type="match status" value="1"/>
</dbReference>
<dbReference type="Proteomes" id="UP001224359">
    <property type="component" value="Unassembled WGS sequence"/>
</dbReference>
<dbReference type="InterPro" id="IPR023346">
    <property type="entry name" value="Lysozyme-like_dom_sf"/>
</dbReference>
<name>A0ABT9VIB2_9BACI</name>
<keyword evidence="5 11" id="KW-0378">Hydrolase</keyword>
<dbReference type="Pfam" id="PF00905">
    <property type="entry name" value="Transpeptidase"/>
    <property type="match status" value="1"/>
</dbReference>
<dbReference type="GO" id="GO:0016787">
    <property type="term" value="F:hydrolase activity"/>
    <property type="evidence" value="ECO:0007669"/>
    <property type="project" value="UniProtKB-KW"/>
</dbReference>
<evidence type="ECO:0000256" key="7">
    <source>
        <dbReference type="ARBA" id="ARBA00034000"/>
    </source>
</evidence>
<dbReference type="Gene3D" id="2.60.40.10">
    <property type="entry name" value="Immunoglobulins"/>
    <property type="match status" value="1"/>
</dbReference>
<feature type="compositionally biased region" description="Acidic residues" evidence="9">
    <location>
        <begin position="774"/>
        <end position="828"/>
    </location>
</feature>
<dbReference type="InterPro" id="IPR012338">
    <property type="entry name" value="Beta-lactam/transpept-like"/>
</dbReference>
<evidence type="ECO:0000256" key="4">
    <source>
        <dbReference type="ARBA" id="ARBA00022679"/>
    </source>
</evidence>
<keyword evidence="4 11" id="KW-0808">Transferase</keyword>
<evidence type="ECO:0000256" key="8">
    <source>
        <dbReference type="ARBA" id="ARBA00049902"/>
    </source>
</evidence>
<dbReference type="PANTHER" id="PTHR32282">
    <property type="entry name" value="BINDING PROTEIN TRANSPEPTIDASE, PUTATIVE-RELATED"/>
    <property type="match status" value="1"/>
</dbReference>
<evidence type="ECO:0000256" key="2">
    <source>
        <dbReference type="ARBA" id="ARBA00022670"/>
    </source>
</evidence>